<dbReference type="EMBL" id="JAEHHL010000010">
    <property type="protein sequence ID" value="MBK0400782.1"/>
    <property type="molecule type" value="Genomic_DNA"/>
</dbReference>
<accession>A0A8J7SHI7</accession>
<dbReference type="GO" id="GO:0005524">
    <property type="term" value="F:ATP binding"/>
    <property type="evidence" value="ECO:0007669"/>
    <property type="project" value="UniProtKB-KW"/>
</dbReference>
<keyword evidence="2" id="KW-0067">ATP-binding</keyword>
<organism evidence="3 4">
    <name type="scientific">Thermohalobaculum xanthum</name>
    <dbReference type="NCBI Taxonomy" id="2753746"/>
    <lineage>
        <taxon>Bacteria</taxon>
        <taxon>Pseudomonadati</taxon>
        <taxon>Pseudomonadota</taxon>
        <taxon>Alphaproteobacteria</taxon>
        <taxon>Rhodobacterales</taxon>
        <taxon>Paracoccaceae</taxon>
        <taxon>Thermohalobaculum</taxon>
    </lineage>
</organism>
<protein>
    <submittedName>
        <fullName evidence="3">AAA family ATPase</fullName>
    </submittedName>
</protein>
<evidence type="ECO:0000256" key="1">
    <source>
        <dbReference type="ARBA" id="ARBA00022741"/>
    </source>
</evidence>
<gene>
    <name evidence="3" type="ORF">H0I76_16400</name>
</gene>
<dbReference type="InterPro" id="IPR011006">
    <property type="entry name" value="CheY-like_superfamily"/>
</dbReference>
<evidence type="ECO:0000313" key="3">
    <source>
        <dbReference type="EMBL" id="MBK0400782.1"/>
    </source>
</evidence>
<dbReference type="InterPro" id="IPR050625">
    <property type="entry name" value="ParA/MinD_ATPase"/>
</dbReference>
<keyword evidence="1" id="KW-0547">Nucleotide-binding</keyword>
<keyword evidence="4" id="KW-1185">Reference proteome</keyword>
<dbReference type="SUPFAM" id="SSF52540">
    <property type="entry name" value="P-loop containing nucleoside triphosphate hydrolases"/>
    <property type="match status" value="1"/>
</dbReference>
<dbReference type="GO" id="GO:0005829">
    <property type="term" value="C:cytosol"/>
    <property type="evidence" value="ECO:0007669"/>
    <property type="project" value="TreeGrafter"/>
</dbReference>
<dbReference type="GO" id="GO:0016887">
    <property type="term" value="F:ATP hydrolysis activity"/>
    <property type="evidence" value="ECO:0007669"/>
    <property type="project" value="TreeGrafter"/>
</dbReference>
<reference evidence="3" key="1">
    <citation type="submission" date="2020-12" db="EMBL/GenBank/DDBJ databases">
        <title>Bacterial taxonomy.</title>
        <authorList>
            <person name="Pan X."/>
        </authorList>
    </citation>
    <scope>NUCLEOTIDE SEQUENCE</scope>
    <source>
        <strain evidence="3">M0105</strain>
    </source>
</reference>
<dbReference type="GO" id="GO:0051782">
    <property type="term" value="P:negative regulation of cell division"/>
    <property type="evidence" value="ECO:0007669"/>
    <property type="project" value="TreeGrafter"/>
</dbReference>
<dbReference type="RefSeq" id="WP_200612263.1">
    <property type="nucleotide sequence ID" value="NZ_JAEHHL010000010.1"/>
</dbReference>
<evidence type="ECO:0000256" key="2">
    <source>
        <dbReference type="ARBA" id="ARBA00022840"/>
    </source>
</evidence>
<dbReference type="Gene3D" id="3.40.50.300">
    <property type="entry name" value="P-loop containing nucleotide triphosphate hydrolases"/>
    <property type="match status" value="1"/>
</dbReference>
<sequence length="413" mass="44805">MALSFMRKESEATPEAMVFSDNFAAMDSLAEDLDGEIGADKWVEVSNTEADEVFDEIKRDQTFVILTLSSDDEGEVEACAELIRKASNAELLVLLVIGDVSPRTMHNVMRAGAVEFAPYPDPPGALQEAINRLRVARTQGGGALGSAKGKTQRSGKIVGVYGVAGGVGASTFAVNVAWELASIVRSEGRRVALFDFNFQYGSIATFLDVPRREAVYELVSEAGNLDQTGLMQALSSYRDRLHVLTAPRDALPLDIVAPSDIQNILALARDAFDYVVVDMPQALMGWSESVYSAADVFYALMETDMRSAQNMFRFIRSLKSEDLPLNKLQFVLNRAPGLTDLSGKARVKRLSESLGIEFAHMLPDGGKQVVNCCDQGAPLAEVARNNPLRREIAKVAQRAITLVTTTEASADSA</sequence>
<name>A0A8J7SHI7_9RHOB</name>
<proteinExistence type="predicted"/>
<dbReference type="PANTHER" id="PTHR43384">
    <property type="entry name" value="SEPTUM SITE-DETERMINING PROTEIN MIND HOMOLOG, CHLOROPLASTIC-RELATED"/>
    <property type="match status" value="1"/>
</dbReference>
<comment type="caution">
    <text evidence="3">The sequence shown here is derived from an EMBL/GenBank/DDBJ whole genome shotgun (WGS) entry which is preliminary data.</text>
</comment>
<dbReference type="PANTHER" id="PTHR43384:SF6">
    <property type="entry name" value="SEPTUM SITE-DETERMINING PROTEIN MIND HOMOLOG, CHLOROPLASTIC"/>
    <property type="match status" value="1"/>
</dbReference>
<evidence type="ECO:0000313" key="4">
    <source>
        <dbReference type="Proteomes" id="UP000655420"/>
    </source>
</evidence>
<dbReference type="GO" id="GO:0009898">
    <property type="term" value="C:cytoplasmic side of plasma membrane"/>
    <property type="evidence" value="ECO:0007669"/>
    <property type="project" value="TreeGrafter"/>
</dbReference>
<dbReference type="InterPro" id="IPR027417">
    <property type="entry name" value="P-loop_NTPase"/>
</dbReference>
<dbReference type="AlphaFoldDB" id="A0A8J7SHI7"/>
<dbReference type="SUPFAM" id="SSF52172">
    <property type="entry name" value="CheY-like"/>
    <property type="match status" value="1"/>
</dbReference>
<dbReference type="Proteomes" id="UP000655420">
    <property type="component" value="Unassembled WGS sequence"/>
</dbReference>